<dbReference type="Proteomes" id="UP000657006">
    <property type="component" value="Unassembled WGS sequence"/>
</dbReference>
<dbReference type="PANTHER" id="PTHR42736:SF1">
    <property type="entry name" value="PROTEIN-GLUTAMINE GAMMA-GLUTAMYLTRANSFERASE"/>
    <property type="match status" value="1"/>
</dbReference>
<feature type="compositionally biased region" description="Low complexity" evidence="1">
    <location>
        <begin position="562"/>
        <end position="584"/>
    </location>
</feature>
<feature type="transmembrane region" description="Helical" evidence="2">
    <location>
        <begin position="609"/>
        <end position="628"/>
    </location>
</feature>
<evidence type="ECO:0000313" key="4">
    <source>
        <dbReference type="EMBL" id="MBC8543536.1"/>
    </source>
</evidence>
<dbReference type="SMART" id="SM00460">
    <property type="entry name" value="TGc"/>
    <property type="match status" value="1"/>
</dbReference>
<keyword evidence="2" id="KW-0472">Membrane</keyword>
<proteinExistence type="predicted"/>
<keyword evidence="5" id="KW-1185">Reference proteome</keyword>
<name>A0A926DT26_9FIRM</name>
<feature type="transmembrane region" description="Helical" evidence="2">
    <location>
        <begin position="66"/>
        <end position="83"/>
    </location>
</feature>
<dbReference type="Pfam" id="PF11992">
    <property type="entry name" value="TgpA_N"/>
    <property type="match status" value="1"/>
</dbReference>
<dbReference type="AlphaFoldDB" id="A0A926DT26"/>
<dbReference type="PANTHER" id="PTHR42736">
    <property type="entry name" value="PROTEIN-GLUTAMINE GAMMA-GLUTAMYLTRANSFERASE"/>
    <property type="match status" value="1"/>
</dbReference>
<comment type="caution">
    <text evidence="4">The sequence shown here is derived from an EMBL/GenBank/DDBJ whole genome shotgun (WGS) entry which is preliminary data.</text>
</comment>
<keyword evidence="2" id="KW-0812">Transmembrane</keyword>
<dbReference type="SUPFAM" id="SSF54001">
    <property type="entry name" value="Cysteine proteinases"/>
    <property type="match status" value="1"/>
</dbReference>
<feature type="region of interest" description="Disordered" evidence="1">
    <location>
        <begin position="562"/>
        <end position="602"/>
    </location>
</feature>
<evidence type="ECO:0000256" key="1">
    <source>
        <dbReference type="SAM" id="MobiDB-lite"/>
    </source>
</evidence>
<gene>
    <name evidence="4" type="ORF">H8730_08265</name>
</gene>
<feature type="transmembrane region" description="Helical" evidence="2">
    <location>
        <begin position="42"/>
        <end position="59"/>
    </location>
</feature>
<dbReference type="InterPro" id="IPR021878">
    <property type="entry name" value="TgpA_N"/>
</dbReference>
<evidence type="ECO:0000256" key="2">
    <source>
        <dbReference type="SAM" id="Phobius"/>
    </source>
</evidence>
<dbReference type="InterPro" id="IPR002931">
    <property type="entry name" value="Transglutaminase-like"/>
</dbReference>
<accession>A0A926DT26</accession>
<protein>
    <submittedName>
        <fullName evidence="4">Transglutaminase domain-containing protein</fullName>
    </submittedName>
</protein>
<dbReference type="InterPro" id="IPR038765">
    <property type="entry name" value="Papain-like_cys_pep_sf"/>
</dbReference>
<dbReference type="EMBL" id="JACRSQ010000010">
    <property type="protein sequence ID" value="MBC8543536.1"/>
    <property type="molecule type" value="Genomic_DNA"/>
</dbReference>
<evidence type="ECO:0000259" key="3">
    <source>
        <dbReference type="SMART" id="SM00460"/>
    </source>
</evidence>
<feature type="transmembrane region" description="Helical" evidence="2">
    <location>
        <begin position="175"/>
        <end position="193"/>
    </location>
</feature>
<dbReference type="Gene3D" id="3.10.620.30">
    <property type="match status" value="1"/>
</dbReference>
<dbReference type="RefSeq" id="WP_249289678.1">
    <property type="nucleotide sequence ID" value="NZ_JACRSQ010000010.1"/>
</dbReference>
<feature type="transmembrane region" description="Helical" evidence="2">
    <location>
        <begin position="205"/>
        <end position="224"/>
    </location>
</feature>
<dbReference type="Pfam" id="PF01841">
    <property type="entry name" value="Transglut_core"/>
    <property type="match status" value="1"/>
</dbReference>
<feature type="transmembrane region" description="Helical" evidence="2">
    <location>
        <begin position="126"/>
        <end position="146"/>
    </location>
</feature>
<dbReference type="InterPro" id="IPR052901">
    <property type="entry name" value="Bact_TGase-like"/>
</dbReference>
<feature type="transmembrane region" description="Helical" evidence="2">
    <location>
        <begin position="153"/>
        <end position="169"/>
    </location>
</feature>
<organism evidence="4 5">
    <name type="scientific">Bianquea renquensis</name>
    <dbReference type="NCBI Taxonomy" id="2763661"/>
    <lineage>
        <taxon>Bacteria</taxon>
        <taxon>Bacillati</taxon>
        <taxon>Bacillota</taxon>
        <taxon>Clostridia</taxon>
        <taxon>Eubacteriales</taxon>
        <taxon>Bianqueaceae</taxon>
        <taxon>Bianquea</taxon>
    </lineage>
</organism>
<feature type="domain" description="Transglutaminase-like" evidence="3">
    <location>
        <begin position="478"/>
        <end position="550"/>
    </location>
</feature>
<keyword evidence="2" id="KW-1133">Transmembrane helix</keyword>
<sequence length="722" mass="80804">MKRMVKWMLIWSSYFLLSWLGSAGSIVSFGSALSIPADYPAITYGCAAVSAVMAALYGIPRKGIRWIFAGTSAVLLAFCLYAVRQDLIRGAAYVGSLVSIEYSKEIEGIEYLVPLENLPQGQIRDVITIFFAGCGALLSWFLAWAVARKYRSYLGVVLTLPFLAAVLVITREPNWAGILFLFPFWAALILSGRRQGKDEVDRAKLVLLALPVSAALSAVLFFTLGRDTYSRPDAVDHLRLRIMGELAEGDSSVAPGGTRSASQDIDLQGRGDLRFTGEVVLDVFSGNPGRLYLRGRSGARYTGSAWTAFADEVYEGMDFSMYPMNIAPQFFGWYPTNLIVIEPRHLAADFVLTPYNLDMEDMPALVPVRDLYYESKDSGPYTFTYMDMMGEPLYDFDMELEEGFQAYDQFVMDQYLQVPEELRTRLETLVDNDILRGWGVVESESDLIQQVVSFLSSYQYTLTPGAVPPGEDFVEYFLFQSQQGYCVHFASAATLLLRTLGIPARYAEGYAVAAEDFGGDGWAQVRDRRGHAWVEVYYRGLGWQPLEVTPGGMEAADQVLEVESSAPAESSGESSVPAESSLEVSEPREDSSSSEPAVERPQSGVRSNFWPLWACIVLLALGMCAILRRRWRAAMRRREFYESERNQAVVSMYGYLVQLRPYGAVVSAEIKELALKAKYSQQGVTEEEAQTMRRYTQEQVIQVKNSLPFWRRMVFCYVRALG</sequence>
<evidence type="ECO:0000313" key="5">
    <source>
        <dbReference type="Proteomes" id="UP000657006"/>
    </source>
</evidence>
<reference evidence="4" key="1">
    <citation type="submission" date="2020-08" db="EMBL/GenBank/DDBJ databases">
        <title>Genome public.</title>
        <authorList>
            <person name="Liu C."/>
            <person name="Sun Q."/>
        </authorList>
    </citation>
    <scope>NUCLEOTIDE SEQUENCE</scope>
    <source>
        <strain evidence="4">NSJ-32</strain>
    </source>
</reference>